<evidence type="ECO:0000256" key="1">
    <source>
        <dbReference type="SAM" id="MobiDB-lite"/>
    </source>
</evidence>
<dbReference type="OrthoDB" id="2367263at2759"/>
<evidence type="ECO:0000313" key="3">
    <source>
        <dbReference type="Proteomes" id="UP000789570"/>
    </source>
</evidence>
<accession>A0A9N9CRM6</accession>
<reference evidence="2" key="1">
    <citation type="submission" date="2021-06" db="EMBL/GenBank/DDBJ databases">
        <authorList>
            <person name="Kallberg Y."/>
            <person name="Tangrot J."/>
            <person name="Rosling A."/>
        </authorList>
    </citation>
    <scope>NUCLEOTIDE SEQUENCE</scope>
    <source>
        <strain evidence="2">UK204</strain>
    </source>
</reference>
<keyword evidence="3" id="KW-1185">Reference proteome</keyword>
<feature type="compositionally biased region" description="Polar residues" evidence="1">
    <location>
        <begin position="134"/>
        <end position="145"/>
    </location>
</feature>
<feature type="compositionally biased region" description="Low complexity" evidence="1">
    <location>
        <begin position="79"/>
        <end position="91"/>
    </location>
</feature>
<feature type="region of interest" description="Disordered" evidence="1">
    <location>
        <begin position="62"/>
        <end position="146"/>
    </location>
</feature>
<feature type="compositionally biased region" description="Low complexity" evidence="1">
    <location>
        <begin position="113"/>
        <end position="129"/>
    </location>
</feature>
<sequence length="658" mass="74421">MSGVSKNPDPIHQNNFKHLAGLNKLTYNRVKELKIRFSNGPNKHLSRGQYRLRPDCIPPFDEWASFTEHPPSPQPYWPNQQQHQRGNSQQSINHQQGTNQQAGHHQRGPVFNSQQKSLQQSQQKSTQQQPVPNPNNATTNGQTSAPEKKVDLSLANMLLSLGINNKKFLHDKELKALEEQGRLSKGEEKGRPPKKNGDTNSTAARRTHPPSSQRQRRHEEVQKAPQVTTTGVATKTTGKQPATKKLTPEGVVLPSSVSGCALSLTKCQNLLETYENIRKGRKKLTLPKEDDVKKLTHKRNKDKEVAMKRPQKRPALKGRGKDKVADLDENVETSSVKEPARPEQFIVTLKRGSKRSRDDDDAASSKPMTPKKRKIEGNVTVQTGVDQYVQATVETNNQEVQTDPLPPPPQVISVGVQTDNGFSSINASSSSTISTSADNDKIMRMASEAHKRYEDLFKKATNVKRRGDQNHSNFVSDYAEAACYYAEAFYEQLIAASLGHDENVVNPAAFMNHVINKFDKDKKIQAAFCGLKALIIRRFFIFEDKRVRPLLKDTILRYNELIETTGRLSEQTLTYKRDHYNKTLSESNKVEEMISEFTKYWDRATKTYKQLGFGLDSDIKVAVDYVRSLLKEWSKDNDSKSREAKKSTSQTKSRSTRY</sequence>
<feature type="compositionally biased region" description="Polar residues" evidence="1">
    <location>
        <begin position="198"/>
        <end position="213"/>
    </location>
</feature>
<feature type="compositionally biased region" description="Low complexity" evidence="1">
    <location>
        <begin position="226"/>
        <end position="240"/>
    </location>
</feature>
<feature type="region of interest" description="Disordered" evidence="1">
    <location>
        <begin position="635"/>
        <end position="658"/>
    </location>
</feature>
<feature type="compositionally biased region" description="Basic and acidic residues" evidence="1">
    <location>
        <begin position="179"/>
        <end position="197"/>
    </location>
</feature>
<protein>
    <submittedName>
        <fullName evidence="2">125_t:CDS:1</fullName>
    </submittedName>
</protein>
<feature type="compositionally biased region" description="Low complexity" evidence="1">
    <location>
        <begin position="647"/>
        <end position="658"/>
    </location>
</feature>
<feature type="region of interest" description="Disordered" evidence="1">
    <location>
        <begin position="288"/>
        <end position="378"/>
    </location>
</feature>
<dbReference type="Proteomes" id="UP000789570">
    <property type="component" value="Unassembled WGS sequence"/>
</dbReference>
<organism evidence="2 3">
    <name type="scientific">Funneliformis caledonium</name>
    <dbReference type="NCBI Taxonomy" id="1117310"/>
    <lineage>
        <taxon>Eukaryota</taxon>
        <taxon>Fungi</taxon>
        <taxon>Fungi incertae sedis</taxon>
        <taxon>Mucoromycota</taxon>
        <taxon>Glomeromycotina</taxon>
        <taxon>Glomeromycetes</taxon>
        <taxon>Glomerales</taxon>
        <taxon>Glomeraceae</taxon>
        <taxon>Funneliformis</taxon>
    </lineage>
</organism>
<comment type="caution">
    <text evidence="2">The sequence shown here is derived from an EMBL/GenBank/DDBJ whole genome shotgun (WGS) entry which is preliminary data.</text>
</comment>
<feature type="compositionally biased region" description="Basic residues" evidence="1">
    <location>
        <begin position="309"/>
        <end position="318"/>
    </location>
</feature>
<feature type="region of interest" description="Disordered" evidence="1">
    <location>
        <begin position="179"/>
        <end position="254"/>
    </location>
</feature>
<feature type="compositionally biased region" description="Basic and acidic residues" evidence="1">
    <location>
        <begin position="635"/>
        <end position="646"/>
    </location>
</feature>
<proteinExistence type="predicted"/>
<feature type="compositionally biased region" description="Polar residues" evidence="1">
    <location>
        <begin position="92"/>
        <end position="103"/>
    </location>
</feature>
<dbReference type="AlphaFoldDB" id="A0A9N9CRM6"/>
<gene>
    <name evidence="2" type="ORF">FCALED_LOCUS9091</name>
</gene>
<name>A0A9N9CRM6_9GLOM</name>
<dbReference type="EMBL" id="CAJVPQ010002881">
    <property type="protein sequence ID" value="CAG8611413.1"/>
    <property type="molecule type" value="Genomic_DNA"/>
</dbReference>
<evidence type="ECO:0000313" key="2">
    <source>
        <dbReference type="EMBL" id="CAG8611413.1"/>
    </source>
</evidence>